<dbReference type="Proteomes" id="UP000182987">
    <property type="component" value="Chromosome"/>
</dbReference>
<dbReference type="InterPro" id="IPR018062">
    <property type="entry name" value="HTH_AraC-typ_CS"/>
</dbReference>
<evidence type="ECO:0000256" key="2">
    <source>
        <dbReference type="ARBA" id="ARBA00023125"/>
    </source>
</evidence>
<dbReference type="KEGG" id="lrz:BJI69_09840"/>
<dbReference type="STRING" id="1440763.BJI69_09840"/>
<accession>A0A1L3EZK7</accession>
<dbReference type="PANTHER" id="PTHR46796:SF7">
    <property type="entry name" value="ARAC FAMILY TRANSCRIPTIONAL REGULATOR"/>
    <property type="match status" value="1"/>
</dbReference>
<dbReference type="PRINTS" id="PR00032">
    <property type="entry name" value="HTHARAC"/>
</dbReference>
<dbReference type="Gene3D" id="1.10.10.60">
    <property type="entry name" value="Homeodomain-like"/>
    <property type="match status" value="2"/>
</dbReference>
<dbReference type="PANTHER" id="PTHR46796">
    <property type="entry name" value="HTH-TYPE TRANSCRIPTIONAL ACTIVATOR RHAS-RELATED"/>
    <property type="match status" value="1"/>
</dbReference>
<dbReference type="InterPro" id="IPR009057">
    <property type="entry name" value="Homeodomain-like_sf"/>
</dbReference>
<evidence type="ECO:0000313" key="6">
    <source>
        <dbReference type="Proteomes" id="UP000182987"/>
    </source>
</evidence>
<dbReference type="GO" id="GO:0003700">
    <property type="term" value="F:DNA-binding transcription factor activity"/>
    <property type="evidence" value="ECO:0007669"/>
    <property type="project" value="InterPro"/>
</dbReference>
<dbReference type="AlphaFoldDB" id="A0A1L3EZK7"/>
<dbReference type="InterPro" id="IPR032783">
    <property type="entry name" value="AraC_lig"/>
</dbReference>
<dbReference type="InterPro" id="IPR050204">
    <property type="entry name" value="AraC_XylS_family_regulators"/>
</dbReference>
<name>A0A1L3EZK7_9GAMM</name>
<evidence type="ECO:0000256" key="3">
    <source>
        <dbReference type="ARBA" id="ARBA00023163"/>
    </source>
</evidence>
<dbReference type="Pfam" id="PF12833">
    <property type="entry name" value="HTH_18"/>
    <property type="match status" value="1"/>
</dbReference>
<evidence type="ECO:0000256" key="1">
    <source>
        <dbReference type="ARBA" id="ARBA00023015"/>
    </source>
</evidence>
<evidence type="ECO:0000313" key="5">
    <source>
        <dbReference type="EMBL" id="APG06473.1"/>
    </source>
</evidence>
<keyword evidence="6" id="KW-1185">Reference proteome</keyword>
<dbReference type="PROSITE" id="PS00041">
    <property type="entry name" value="HTH_ARAC_FAMILY_1"/>
    <property type="match status" value="1"/>
</dbReference>
<proteinExistence type="predicted"/>
<dbReference type="GO" id="GO:0043565">
    <property type="term" value="F:sequence-specific DNA binding"/>
    <property type="evidence" value="ECO:0007669"/>
    <property type="project" value="InterPro"/>
</dbReference>
<keyword evidence="2" id="KW-0238">DNA-binding</keyword>
<keyword evidence="3" id="KW-0804">Transcription</keyword>
<feature type="domain" description="HTH araC/xylS-type" evidence="4">
    <location>
        <begin position="203"/>
        <end position="301"/>
    </location>
</feature>
<keyword evidence="1" id="KW-0805">Transcription regulation</keyword>
<evidence type="ECO:0000259" key="4">
    <source>
        <dbReference type="PROSITE" id="PS01124"/>
    </source>
</evidence>
<dbReference type="InterPro" id="IPR020449">
    <property type="entry name" value="Tscrpt_reg_AraC-type_HTH"/>
</dbReference>
<reference evidence="6" key="1">
    <citation type="submission" date="2016-09" db="EMBL/GenBank/DDBJ databases">
        <authorList>
            <person name="Lysoe E."/>
        </authorList>
    </citation>
    <scope>NUCLEOTIDE SEQUENCE [LARGE SCALE GENOMIC DNA]</scope>
    <source>
        <strain evidence="6">LJ96T</strain>
    </source>
</reference>
<dbReference type="InterPro" id="IPR018060">
    <property type="entry name" value="HTH_AraC"/>
</dbReference>
<dbReference type="Pfam" id="PF12852">
    <property type="entry name" value="Cupin_6"/>
    <property type="match status" value="1"/>
</dbReference>
<dbReference type="EMBL" id="CP017480">
    <property type="protein sequence ID" value="APG06473.1"/>
    <property type="molecule type" value="Genomic_DNA"/>
</dbReference>
<organism evidence="5 6">
    <name type="scientific">Luteibacter rhizovicinus DSM 16549</name>
    <dbReference type="NCBI Taxonomy" id="1440763"/>
    <lineage>
        <taxon>Bacteria</taxon>
        <taxon>Pseudomonadati</taxon>
        <taxon>Pseudomonadota</taxon>
        <taxon>Gammaproteobacteria</taxon>
        <taxon>Lysobacterales</taxon>
        <taxon>Rhodanobacteraceae</taxon>
        <taxon>Luteibacter</taxon>
    </lineage>
</organism>
<dbReference type="PROSITE" id="PS01124">
    <property type="entry name" value="HTH_ARAC_FAMILY_2"/>
    <property type="match status" value="1"/>
</dbReference>
<dbReference type="OrthoDB" id="9783876at2"/>
<protein>
    <submittedName>
        <fullName evidence="5">AraC family transcriptional regulator</fullName>
    </submittedName>
</protein>
<gene>
    <name evidence="5" type="ORF">BJI69_09840</name>
</gene>
<dbReference type="SMART" id="SM00342">
    <property type="entry name" value="HTH_ARAC"/>
    <property type="match status" value="1"/>
</dbReference>
<dbReference type="SUPFAM" id="SSF46689">
    <property type="entry name" value="Homeodomain-like"/>
    <property type="match status" value="2"/>
</dbReference>
<sequence>MADDPISEVLRLADVESVVSGGFSAGGDWAIRFPAPDKLKFFAVLRGGCWLRTDGGSTVRMETGDVVLLIAERGFVLASDLALPVVDAREVFAGRTTPIVTVGEGDDVLQIGGHVRLHPTYAPMLHEALPPMIHVRASAPEAATMRWILDRMLEESRGDLPGSGMARTQLAHLLFVQILRAHLSAGGPLQAGWLRAAADPRLGAALRMMHGEPGKAWRLEQLASAAAMSRTIFASQFKAAAGVAPLAYLARWRMRLAERALRQGDVPVAVLARDLGYASESAFSHAFKRIVGVSPSRYATAVP</sequence>